<evidence type="ECO:0000256" key="5">
    <source>
        <dbReference type="ARBA" id="ARBA00022833"/>
    </source>
</evidence>
<name>A0ABU9XWU3_9SPHN</name>
<evidence type="ECO:0000256" key="2">
    <source>
        <dbReference type="ARBA" id="ARBA00005988"/>
    </source>
</evidence>
<dbReference type="Proteomes" id="UP001419910">
    <property type="component" value="Unassembled WGS sequence"/>
</dbReference>
<reference evidence="10 11" key="1">
    <citation type="submission" date="2024-05" db="EMBL/GenBank/DDBJ databases">
        <authorList>
            <person name="Liu Q."/>
            <person name="Xin Y.-H."/>
        </authorList>
    </citation>
    <scope>NUCLEOTIDE SEQUENCE [LARGE SCALE GENOMIC DNA]</scope>
    <source>
        <strain evidence="10 11">CGMCC 1.10181</strain>
    </source>
</reference>
<keyword evidence="8" id="KW-0732">Signal</keyword>
<comment type="cofactor">
    <cofactor evidence="1">
        <name>Zn(2+)</name>
        <dbReference type="ChEBI" id="CHEBI:29105"/>
    </cofactor>
</comment>
<proteinExistence type="inferred from homology"/>
<evidence type="ECO:0000259" key="9">
    <source>
        <dbReference type="SMART" id="SM00631"/>
    </source>
</evidence>
<evidence type="ECO:0000313" key="11">
    <source>
        <dbReference type="Proteomes" id="UP001419910"/>
    </source>
</evidence>
<dbReference type="SMART" id="SM00631">
    <property type="entry name" value="Zn_pept"/>
    <property type="match status" value="1"/>
</dbReference>
<keyword evidence="3" id="KW-0645">Protease</keyword>
<evidence type="ECO:0000256" key="3">
    <source>
        <dbReference type="ARBA" id="ARBA00022670"/>
    </source>
</evidence>
<evidence type="ECO:0000313" key="10">
    <source>
        <dbReference type="EMBL" id="MEN2788021.1"/>
    </source>
</evidence>
<protein>
    <submittedName>
        <fullName evidence="10">M14 metallopeptidase family protein</fullName>
    </submittedName>
</protein>
<feature type="domain" description="Peptidase M14" evidence="9">
    <location>
        <begin position="47"/>
        <end position="323"/>
    </location>
</feature>
<dbReference type="Gene3D" id="3.40.630.10">
    <property type="entry name" value="Zn peptidases"/>
    <property type="match status" value="1"/>
</dbReference>
<organism evidence="10 11">
    <name type="scientific">Sphingomonas oligophenolica</name>
    <dbReference type="NCBI Taxonomy" id="301154"/>
    <lineage>
        <taxon>Bacteria</taxon>
        <taxon>Pseudomonadati</taxon>
        <taxon>Pseudomonadota</taxon>
        <taxon>Alphaproteobacteria</taxon>
        <taxon>Sphingomonadales</taxon>
        <taxon>Sphingomonadaceae</taxon>
        <taxon>Sphingomonas</taxon>
    </lineage>
</organism>
<accession>A0ABU9XWU3</accession>
<evidence type="ECO:0000256" key="1">
    <source>
        <dbReference type="ARBA" id="ARBA00001947"/>
    </source>
</evidence>
<keyword evidence="5" id="KW-0862">Zinc</keyword>
<keyword evidence="11" id="KW-1185">Reference proteome</keyword>
<dbReference type="PANTHER" id="PTHR11705">
    <property type="entry name" value="PROTEASE FAMILY M14 CARBOXYPEPTIDASE A,B"/>
    <property type="match status" value="1"/>
</dbReference>
<keyword evidence="4" id="KW-0378">Hydrolase</keyword>
<feature type="signal peptide" evidence="8">
    <location>
        <begin position="1"/>
        <end position="27"/>
    </location>
</feature>
<dbReference type="Pfam" id="PF00246">
    <property type="entry name" value="Peptidase_M14"/>
    <property type="match status" value="1"/>
</dbReference>
<evidence type="ECO:0000256" key="6">
    <source>
        <dbReference type="ARBA" id="ARBA00023049"/>
    </source>
</evidence>
<gene>
    <name evidence="10" type="ORF">ABC974_00125</name>
</gene>
<dbReference type="RefSeq" id="WP_343887594.1">
    <property type="nucleotide sequence ID" value="NZ_BAAAEH010000005.1"/>
</dbReference>
<feature type="chain" id="PRO_5046160126" evidence="8">
    <location>
        <begin position="28"/>
        <end position="930"/>
    </location>
</feature>
<evidence type="ECO:0000256" key="8">
    <source>
        <dbReference type="SAM" id="SignalP"/>
    </source>
</evidence>
<feature type="region of interest" description="Disordered" evidence="7">
    <location>
        <begin position="726"/>
        <end position="746"/>
    </location>
</feature>
<keyword evidence="6" id="KW-0482">Metalloprotease</keyword>
<comment type="similarity">
    <text evidence="2">Belongs to the peptidase M14 family.</text>
</comment>
<dbReference type="PANTHER" id="PTHR11705:SF143">
    <property type="entry name" value="SLL0236 PROTEIN"/>
    <property type="match status" value="1"/>
</dbReference>
<evidence type="ECO:0000256" key="4">
    <source>
        <dbReference type="ARBA" id="ARBA00022801"/>
    </source>
</evidence>
<dbReference type="InterPro" id="IPR000834">
    <property type="entry name" value="Peptidase_M14"/>
</dbReference>
<sequence>MTRKMAAIPIHAATALLAFAVAHPATAGEVTAPSAFFAQPPGSDYFLADYTAYEAYLKRLASQSDRMKLVDIGKTSEGRTQWMAIVSSPANLAKLEYYRDIARRLAKAEGLTGDQAHALAAEGKAIVWIDAGLHANETVTSQGQIQVLYRMLTQTDAETRRMLDDTIILFAHDNPDGMEFVSDWYMRNVDPKKREFGTLPRLFQKYAGHDNNRDSFMAQLAETENINRQMFRVWYPQIIYNQHQTGPAGMVVFVPPFRDPFNFHYDPIVMTELDELGSAMHSRLIEEGKAGSGMRSAAAYSTWHNGMVRSVSYFHNSIGLLTEIIGGPTPATIPLIPSTQLARGDEPLPVAPQAWHLQQSLDYQWTLNRAVIDYASRNRERLLFNIYRMGANSIARGSEDSWTITPATVAALQAAPALKESSVDEYGRPRTGPKRVDPALYGTIAHAPDKRDPRGYILSADQPDMPTTIAFLNALIKNGVDVERATASFAVAGKTYPAGSFIVKTAQAYRPHILDMFEPQDHPHDLEYPGGPPKAPYDITGYTLAFQMGVKFDRILDGFDGPFDPVPDLLAPPPGHVVGQGTAGWLISHRTNNGFILTNRLLKAGIRPAWLTDPVALGTEPASAGAVWIPASSRAAAIVTQATRELGIDAFAQASTPAGPQIALKPVRIGLVDRYGGLISSGWTRWILEHFEFPYALVFPKRLDAGRLRRNFDVLVFTDGAIPAPTGSPWKTDRSAPPPKPETIPAQDRPLLGVITEAKTVPAVKHFVEDGGAVVAVGGSTRLAELIGAHLAPALSQDKGAKALDTKQFYIPGSLLQARIDNREPLAYGLPDHVDVFFDKDQSFTPAASATGVHKVGWFDGPTPLRSGWAIGQERLVGTIALAEVDLGKGKLFVLSPEVTQRAQSYATFKLFFNGLLFGGAQAPAPVPAP</sequence>
<evidence type="ECO:0000256" key="7">
    <source>
        <dbReference type="SAM" id="MobiDB-lite"/>
    </source>
</evidence>
<dbReference type="SUPFAM" id="SSF53187">
    <property type="entry name" value="Zn-dependent exopeptidases"/>
    <property type="match status" value="1"/>
</dbReference>
<dbReference type="CDD" id="cd06240">
    <property type="entry name" value="M14-like"/>
    <property type="match status" value="1"/>
</dbReference>
<comment type="caution">
    <text evidence="10">The sequence shown here is derived from an EMBL/GenBank/DDBJ whole genome shotgun (WGS) entry which is preliminary data.</text>
</comment>
<dbReference type="EMBL" id="JBDIME010000001">
    <property type="protein sequence ID" value="MEN2788021.1"/>
    <property type="molecule type" value="Genomic_DNA"/>
</dbReference>